<evidence type="ECO:0000256" key="2">
    <source>
        <dbReference type="SAM" id="MobiDB-lite"/>
    </source>
</evidence>
<dbReference type="InterPro" id="IPR000571">
    <property type="entry name" value="Znf_CCCH"/>
</dbReference>
<sequence>MESLNKSVNKDSILVTYLRGGAGSPMKSPGSDRFSCNYQRSSSGSSRSPLSPLQNVKTPMMAEDEVLVMDGVLVSPLVGSRSSSNSSSSSSGKSAYKKELCRAWEDLGHCRYASNCQYSKTGLWKSVPENTPVLLTIAAFYYAKCVTIVFCIDASTTLVLLSIDEDACYMQFAHGKEELHPTHLPIKNKAVVHTCKSYASSPRSSPYVSKCRIIPPALTKVAVAANQTAFSAMPEYASISPITISSEKSSKDSSTPISTPDHFGRTYIPTRPEHCNKSPAGYIKSEESRMVITATISLDCWLPEDDGIEIALPHQTDKFISREEVDAHIHSVLYGPATKKRLPVFRELCPG</sequence>
<feature type="region of interest" description="Disordered" evidence="2">
    <location>
        <begin position="19"/>
        <end position="54"/>
    </location>
</feature>
<evidence type="ECO:0000259" key="3">
    <source>
        <dbReference type="PROSITE" id="PS50103"/>
    </source>
</evidence>
<accession>A0AAV1S6R4</accession>
<evidence type="ECO:0000313" key="5">
    <source>
        <dbReference type="Proteomes" id="UP001314170"/>
    </source>
</evidence>
<comment type="caution">
    <text evidence="4">The sequence shown here is derived from an EMBL/GenBank/DDBJ whole genome shotgun (WGS) entry which is preliminary data.</text>
</comment>
<name>A0AAV1S6R4_9ROSI</name>
<dbReference type="Gene3D" id="4.10.1000.10">
    <property type="entry name" value="Zinc finger, CCCH-type"/>
    <property type="match status" value="1"/>
</dbReference>
<dbReference type="AlphaFoldDB" id="A0AAV1S6R4"/>
<proteinExistence type="predicted"/>
<keyword evidence="1" id="KW-0862">Zinc</keyword>
<dbReference type="GO" id="GO:0008270">
    <property type="term" value="F:zinc ion binding"/>
    <property type="evidence" value="ECO:0007669"/>
    <property type="project" value="UniProtKB-KW"/>
</dbReference>
<evidence type="ECO:0000256" key="1">
    <source>
        <dbReference type="PROSITE-ProRule" id="PRU00723"/>
    </source>
</evidence>
<protein>
    <recommendedName>
        <fullName evidence="3">C3H1-type domain-containing protein</fullName>
    </recommendedName>
</protein>
<gene>
    <name evidence="4" type="ORF">DCAF_LOCUS19670</name>
</gene>
<dbReference type="InterPro" id="IPR045877">
    <property type="entry name" value="ZFP36-like"/>
</dbReference>
<dbReference type="PANTHER" id="PTHR12547">
    <property type="entry name" value="CCCH ZINC FINGER/TIS11-RELATED"/>
    <property type="match status" value="1"/>
</dbReference>
<feature type="zinc finger region" description="C3H1-type" evidence="1">
    <location>
        <begin position="95"/>
        <end position="119"/>
    </location>
</feature>
<feature type="compositionally biased region" description="Low complexity" evidence="2">
    <location>
        <begin position="40"/>
        <end position="53"/>
    </location>
</feature>
<dbReference type="GO" id="GO:0003729">
    <property type="term" value="F:mRNA binding"/>
    <property type="evidence" value="ECO:0007669"/>
    <property type="project" value="InterPro"/>
</dbReference>
<feature type="compositionally biased region" description="Low complexity" evidence="2">
    <location>
        <begin position="246"/>
        <end position="261"/>
    </location>
</feature>
<dbReference type="EMBL" id="CAWUPB010001173">
    <property type="protein sequence ID" value="CAK7346990.1"/>
    <property type="molecule type" value="Genomic_DNA"/>
</dbReference>
<evidence type="ECO:0000313" key="4">
    <source>
        <dbReference type="EMBL" id="CAK7346990.1"/>
    </source>
</evidence>
<organism evidence="4 5">
    <name type="scientific">Dovyalis caffra</name>
    <dbReference type="NCBI Taxonomy" id="77055"/>
    <lineage>
        <taxon>Eukaryota</taxon>
        <taxon>Viridiplantae</taxon>
        <taxon>Streptophyta</taxon>
        <taxon>Embryophyta</taxon>
        <taxon>Tracheophyta</taxon>
        <taxon>Spermatophyta</taxon>
        <taxon>Magnoliopsida</taxon>
        <taxon>eudicotyledons</taxon>
        <taxon>Gunneridae</taxon>
        <taxon>Pentapetalae</taxon>
        <taxon>rosids</taxon>
        <taxon>fabids</taxon>
        <taxon>Malpighiales</taxon>
        <taxon>Salicaceae</taxon>
        <taxon>Flacourtieae</taxon>
        <taxon>Dovyalis</taxon>
    </lineage>
</organism>
<reference evidence="4 5" key="1">
    <citation type="submission" date="2024-01" db="EMBL/GenBank/DDBJ databases">
        <authorList>
            <person name="Waweru B."/>
        </authorList>
    </citation>
    <scope>NUCLEOTIDE SEQUENCE [LARGE SCALE GENOMIC DNA]</scope>
</reference>
<keyword evidence="1" id="KW-0863">Zinc-finger</keyword>
<dbReference type="Proteomes" id="UP001314170">
    <property type="component" value="Unassembled WGS sequence"/>
</dbReference>
<keyword evidence="5" id="KW-1185">Reference proteome</keyword>
<keyword evidence="1" id="KW-0479">Metal-binding</keyword>
<dbReference type="PROSITE" id="PS50103">
    <property type="entry name" value="ZF_C3H1"/>
    <property type="match status" value="1"/>
</dbReference>
<dbReference type="PANTHER" id="PTHR12547:SF18">
    <property type="entry name" value="PROTEIN TIS11"/>
    <property type="match status" value="1"/>
</dbReference>
<feature type="region of interest" description="Disordered" evidence="2">
    <location>
        <begin position="246"/>
        <end position="270"/>
    </location>
</feature>
<feature type="domain" description="C3H1-type" evidence="3">
    <location>
        <begin position="95"/>
        <end position="119"/>
    </location>
</feature>